<organism evidence="2 3">
    <name type="scientific">Mucilaginibacter gracilis</name>
    <dbReference type="NCBI Taxonomy" id="423350"/>
    <lineage>
        <taxon>Bacteria</taxon>
        <taxon>Pseudomonadati</taxon>
        <taxon>Bacteroidota</taxon>
        <taxon>Sphingobacteriia</taxon>
        <taxon>Sphingobacteriales</taxon>
        <taxon>Sphingobacteriaceae</taxon>
        <taxon>Mucilaginibacter</taxon>
    </lineage>
</organism>
<keyword evidence="1" id="KW-0812">Transmembrane</keyword>
<keyword evidence="1" id="KW-1133">Transmembrane helix</keyword>
<reference evidence="2 3" key="1">
    <citation type="submission" date="2018-10" db="EMBL/GenBank/DDBJ databases">
        <title>Genomic Encyclopedia of Archaeal and Bacterial Type Strains, Phase II (KMG-II): from individual species to whole genera.</title>
        <authorList>
            <person name="Goeker M."/>
        </authorList>
    </citation>
    <scope>NUCLEOTIDE SEQUENCE [LARGE SCALE GENOMIC DNA]</scope>
    <source>
        <strain evidence="2 3">DSM 18602</strain>
    </source>
</reference>
<dbReference type="Proteomes" id="UP000268007">
    <property type="component" value="Unassembled WGS sequence"/>
</dbReference>
<keyword evidence="1" id="KW-0472">Membrane</keyword>
<keyword evidence="3" id="KW-1185">Reference proteome</keyword>
<dbReference type="EMBL" id="RBKU01000001">
    <property type="protein sequence ID" value="RKR83195.1"/>
    <property type="molecule type" value="Genomic_DNA"/>
</dbReference>
<name>A0A495J2J6_9SPHI</name>
<feature type="transmembrane region" description="Helical" evidence="1">
    <location>
        <begin position="38"/>
        <end position="59"/>
    </location>
</feature>
<evidence type="ECO:0000313" key="2">
    <source>
        <dbReference type="EMBL" id="RKR83195.1"/>
    </source>
</evidence>
<evidence type="ECO:0000256" key="1">
    <source>
        <dbReference type="SAM" id="Phobius"/>
    </source>
</evidence>
<comment type="caution">
    <text evidence="2">The sequence shown here is derived from an EMBL/GenBank/DDBJ whole genome shotgun (WGS) entry which is preliminary data.</text>
</comment>
<sequence>MNRFFLRKVLRLLVYYTPLITRAFMGAITMLFGVFCAMIVGGVPLIGAAAGLAFFALAYRFRHSMPRAIAMAGVYVEVWTGELVKQFNEWEDGTFLDGISDYSQYADKNVIHLVDVGVNPDVLINNTTYPIAVQNLGDGDITISLDKYQTLATRITDDELYSISYDKIALKREQHGDAIMNDKFNKAIHALAPAGNTANTPVLMTTGADDGTGRKRLTMIDLVNFKTALDKLKVPKKGRRLVLCNDHIGDLLSLDQKFQDQYTNYTEGIISKTKGFDIYEYVNCPYFNISTKAKLAFGSLPVAGTHNEASVFFLPSRMFKATGTTKMYFSEAAISPLTQENLINFRHYFIVLPKKQQCIGAIVSAAA</sequence>
<proteinExistence type="predicted"/>
<feature type="transmembrane region" description="Helical" evidence="1">
    <location>
        <begin position="12"/>
        <end position="32"/>
    </location>
</feature>
<dbReference type="AlphaFoldDB" id="A0A495J2J6"/>
<accession>A0A495J2J6</accession>
<gene>
    <name evidence="2" type="ORF">BDD43_3397</name>
</gene>
<dbReference type="RefSeq" id="WP_211339684.1">
    <property type="nucleotide sequence ID" value="NZ_RBKU01000001.1"/>
</dbReference>
<protein>
    <recommendedName>
        <fullName evidence="4">Major capsid protein E</fullName>
    </recommendedName>
</protein>
<evidence type="ECO:0000313" key="3">
    <source>
        <dbReference type="Proteomes" id="UP000268007"/>
    </source>
</evidence>
<evidence type="ECO:0008006" key="4">
    <source>
        <dbReference type="Google" id="ProtNLM"/>
    </source>
</evidence>